<protein>
    <submittedName>
        <fullName evidence="5">Uncharacterized protein</fullName>
    </submittedName>
</protein>
<dbReference type="PROSITE" id="PS50294">
    <property type="entry name" value="WD_REPEATS_REGION"/>
    <property type="match status" value="1"/>
</dbReference>
<gene>
    <name evidence="5" type="ORF">BC936DRAFT_143156</name>
</gene>
<keyword evidence="6" id="KW-1185">Reference proteome</keyword>
<evidence type="ECO:0000313" key="6">
    <source>
        <dbReference type="Proteomes" id="UP000268093"/>
    </source>
</evidence>
<evidence type="ECO:0000256" key="1">
    <source>
        <dbReference type="ARBA" id="ARBA00022574"/>
    </source>
</evidence>
<dbReference type="AlphaFoldDB" id="A0A433DMF2"/>
<dbReference type="PROSITE" id="PS00678">
    <property type="entry name" value="WD_REPEATS_1"/>
    <property type="match status" value="1"/>
</dbReference>
<keyword evidence="2" id="KW-0677">Repeat</keyword>
<dbReference type="InterPro" id="IPR001680">
    <property type="entry name" value="WD40_rpt"/>
</dbReference>
<dbReference type="InterPro" id="IPR036322">
    <property type="entry name" value="WD40_repeat_dom_sf"/>
</dbReference>
<accession>A0A433DMF2</accession>
<reference evidence="5 6" key="1">
    <citation type="journal article" date="2018" name="New Phytol.">
        <title>Phylogenomics of Endogonaceae and evolution of mycorrhizas within Mucoromycota.</title>
        <authorList>
            <person name="Chang Y."/>
            <person name="Desiro A."/>
            <person name="Na H."/>
            <person name="Sandor L."/>
            <person name="Lipzen A."/>
            <person name="Clum A."/>
            <person name="Barry K."/>
            <person name="Grigoriev I.V."/>
            <person name="Martin F.M."/>
            <person name="Stajich J.E."/>
            <person name="Smith M.E."/>
            <person name="Bonito G."/>
            <person name="Spatafora J.W."/>
        </authorList>
    </citation>
    <scope>NUCLEOTIDE SEQUENCE [LARGE SCALE GENOMIC DNA]</scope>
    <source>
        <strain evidence="5 6">GMNB39</strain>
    </source>
</reference>
<evidence type="ECO:0000256" key="4">
    <source>
        <dbReference type="SAM" id="MobiDB-lite"/>
    </source>
</evidence>
<feature type="region of interest" description="Disordered" evidence="4">
    <location>
        <begin position="93"/>
        <end position="127"/>
    </location>
</feature>
<organism evidence="5 6">
    <name type="scientific">Jimgerdemannia flammicorona</name>
    <dbReference type="NCBI Taxonomy" id="994334"/>
    <lineage>
        <taxon>Eukaryota</taxon>
        <taxon>Fungi</taxon>
        <taxon>Fungi incertae sedis</taxon>
        <taxon>Mucoromycota</taxon>
        <taxon>Mucoromycotina</taxon>
        <taxon>Endogonomycetes</taxon>
        <taxon>Endogonales</taxon>
        <taxon>Endogonaceae</taxon>
        <taxon>Jimgerdemannia</taxon>
    </lineage>
</organism>
<dbReference type="SUPFAM" id="SSF50978">
    <property type="entry name" value="WD40 repeat-like"/>
    <property type="match status" value="1"/>
</dbReference>
<dbReference type="PROSITE" id="PS50082">
    <property type="entry name" value="WD_REPEATS_2"/>
    <property type="match status" value="1"/>
</dbReference>
<comment type="caution">
    <text evidence="5">The sequence shown here is derived from an EMBL/GenBank/DDBJ whole genome shotgun (WGS) entry which is preliminary data.</text>
</comment>
<dbReference type="Gene3D" id="2.130.10.10">
    <property type="entry name" value="YVTN repeat-like/Quinoprotein amine dehydrogenase"/>
    <property type="match status" value="1"/>
</dbReference>
<keyword evidence="1 3" id="KW-0853">WD repeat</keyword>
<proteinExistence type="predicted"/>
<evidence type="ECO:0000256" key="2">
    <source>
        <dbReference type="ARBA" id="ARBA00022737"/>
    </source>
</evidence>
<dbReference type="InterPro" id="IPR019775">
    <property type="entry name" value="WD40_repeat_CS"/>
</dbReference>
<dbReference type="SMART" id="SM00320">
    <property type="entry name" value="WD40"/>
    <property type="match status" value="1"/>
</dbReference>
<dbReference type="InterPro" id="IPR015943">
    <property type="entry name" value="WD40/YVTN_repeat-like_dom_sf"/>
</dbReference>
<sequence length="155" mass="16826">MFFNVVVNADCPCRIILLVNPMPISTTTTGPTSSSSLTAASVLFTCKTALRQHTSFVCSLCLHPRGRWLFSAGYDGVVCVWNVEAVLYGEWARGKGKDDDGGAKVREDKEEGKDDDGGARVEEDKEKTEVETIKAARKVKLVSGWVDVMVGLLIG</sequence>
<evidence type="ECO:0000256" key="3">
    <source>
        <dbReference type="PROSITE-ProRule" id="PRU00221"/>
    </source>
</evidence>
<name>A0A433DMF2_9FUNG</name>
<dbReference type="Pfam" id="PF00400">
    <property type="entry name" value="WD40"/>
    <property type="match status" value="1"/>
</dbReference>
<dbReference type="Proteomes" id="UP000268093">
    <property type="component" value="Unassembled WGS sequence"/>
</dbReference>
<feature type="repeat" description="WD" evidence="3">
    <location>
        <begin position="50"/>
        <end position="84"/>
    </location>
</feature>
<evidence type="ECO:0000313" key="5">
    <source>
        <dbReference type="EMBL" id="RUP52032.1"/>
    </source>
</evidence>
<dbReference type="EMBL" id="RBNI01000255">
    <property type="protein sequence ID" value="RUP52032.1"/>
    <property type="molecule type" value="Genomic_DNA"/>
</dbReference>